<accession>A0A2V2UVW3</accession>
<gene>
    <name evidence="6" type="ORF">C4B63_72g107</name>
</gene>
<dbReference type="EMBL" id="PRFA01000072">
    <property type="protein sequence ID" value="PWU88487.1"/>
    <property type="molecule type" value="Genomic_DNA"/>
</dbReference>
<dbReference type="NCBIfam" id="TIGR00231">
    <property type="entry name" value="small_GTP"/>
    <property type="match status" value="1"/>
</dbReference>
<dbReference type="VEuPathDB" id="TriTrypDB:TcYC6_0025700"/>
<sequence>MGALFSSFWSLFVPSRNYKLVILGLNNAGKTSILYHLQLGHAITTQPTLGGNMEQLSVAHGPNNNTVQFTCWDLGGQEQLRDSWALYYEQTDAVIFVVDAADVGRFAVARKVLQGLLNNEPCLRKAVLLVLANKQDLRGAVSPVEMIEALGLGAVRDHTWTLMGCSAATGASLREAMAWVAQKVTDQAVAAA</sequence>
<feature type="binding site" evidence="4">
    <location>
        <begin position="24"/>
        <end position="31"/>
    </location>
    <ligand>
        <name>GTP</name>
        <dbReference type="ChEBI" id="CHEBI:37565"/>
    </ligand>
</feature>
<dbReference type="PROSITE" id="PS51419">
    <property type="entry name" value="RAB"/>
    <property type="match status" value="1"/>
</dbReference>
<dbReference type="SMART" id="SM00178">
    <property type="entry name" value="SAR"/>
    <property type="match status" value="1"/>
</dbReference>
<comment type="caution">
    <text evidence="6">The sequence shown here is derived from an EMBL/GenBank/DDBJ whole genome shotgun (WGS) entry which is preliminary data.</text>
</comment>
<dbReference type="VEuPathDB" id="TriTrypDB:TcCLB.506627.60"/>
<keyword evidence="3 4" id="KW-0342">GTP-binding</keyword>
<feature type="binding site" evidence="5">
    <location>
        <position position="31"/>
    </location>
    <ligand>
        <name>Mg(2+)</name>
        <dbReference type="ChEBI" id="CHEBI:18420"/>
    </ligand>
</feature>
<dbReference type="InterPro" id="IPR024156">
    <property type="entry name" value="Small_GTPase_ARF"/>
</dbReference>
<reference evidence="6 7" key="1">
    <citation type="journal article" date="2018" name="Microb. Genom.">
        <title>Expanding an expanded genome: long-read sequencing of Trypanosoma cruzi.</title>
        <authorList>
            <person name="Berna L."/>
            <person name="Rodriguez M."/>
            <person name="Chiribao M.L."/>
            <person name="Parodi-Talice A."/>
            <person name="Pita S."/>
            <person name="Rijo G."/>
            <person name="Alvarez-Valin F."/>
            <person name="Robello C."/>
        </authorList>
    </citation>
    <scope>NUCLEOTIDE SEQUENCE [LARGE SCALE GENOMIC DNA]</scope>
    <source>
        <strain evidence="6 7">Dm28c</strain>
    </source>
</reference>
<evidence type="ECO:0000256" key="4">
    <source>
        <dbReference type="PIRSR" id="PIRSR606689-1"/>
    </source>
</evidence>
<evidence type="ECO:0000256" key="5">
    <source>
        <dbReference type="PIRSR" id="PIRSR606689-2"/>
    </source>
</evidence>
<dbReference type="VEuPathDB" id="TriTrypDB:TcCL_NonESM09167"/>
<name>A0A2V2UVW3_TRYCR</name>
<dbReference type="InterPro" id="IPR005225">
    <property type="entry name" value="Small_GTP-bd"/>
</dbReference>
<evidence type="ECO:0000313" key="7">
    <source>
        <dbReference type="Proteomes" id="UP000246121"/>
    </source>
</evidence>
<dbReference type="GO" id="GO:0003924">
    <property type="term" value="F:GTPase activity"/>
    <property type="evidence" value="ECO:0007669"/>
    <property type="project" value="InterPro"/>
</dbReference>
<dbReference type="SMART" id="SM00175">
    <property type="entry name" value="RAB"/>
    <property type="match status" value="1"/>
</dbReference>
<feature type="binding site" evidence="4">
    <location>
        <begin position="133"/>
        <end position="136"/>
    </location>
    <ligand>
        <name>GTP</name>
        <dbReference type="ChEBI" id="CHEBI:37565"/>
    </ligand>
</feature>
<dbReference type="PRINTS" id="PR00449">
    <property type="entry name" value="RASTRNSFRMNG"/>
</dbReference>
<dbReference type="OrthoDB" id="2011769at2759"/>
<dbReference type="VEuPathDB" id="TriTrypDB:C3747_124g107"/>
<keyword evidence="5" id="KW-0479">Metal-binding</keyword>
<dbReference type="VEuPathDB" id="TriTrypDB:TcG_07172"/>
<proteinExistence type="inferred from homology"/>
<keyword evidence="2 4" id="KW-0547">Nucleotide-binding</keyword>
<dbReference type="PROSITE" id="PS51417">
    <property type="entry name" value="ARF"/>
    <property type="match status" value="1"/>
</dbReference>
<evidence type="ECO:0000256" key="2">
    <source>
        <dbReference type="ARBA" id="ARBA00022741"/>
    </source>
</evidence>
<dbReference type="VEuPathDB" id="TriTrypDB:TcCLB.510755.50"/>
<evidence type="ECO:0000256" key="3">
    <source>
        <dbReference type="ARBA" id="ARBA00023134"/>
    </source>
</evidence>
<dbReference type="Gene3D" id="3.40.50.300">
    <property type="entry name" value="P-loop containing nucleotide triphosphate hydrolases"/>
    <property type="match status" value="1"/>
</dbReference>
<dbReference type="InterPro" id="IPR006689">
    <property type="entry name" value="Small_GTPase_ARF/SAR"/>
</dbReference>
<dbReference type="PANTHER" id="PTHR11711">
    <property type="entry name" value="ADP RIBOSYLATION FACTOR-RELATED"/>
    <property type="match status" value="1"/>
</dbReference>
<dbReference type="Pfam" id="PF00025">
    <property type="entry name" value="Arf"/>
    <property type="match status" value="1"/>
</dbReference>
<dbReference type="VEuPathDB" id="TriTrypDB:BCY84_15523"/>
<dbReference type="FunFam" id="3.40.50.300:FF:001166">
    <property type="entry name" value="ADP-ribosylation factor D"/>
    <property type="match status" value="1"/>
</dbReference>
<dbReference type="SUPFAM" id="SSF52540">
    <property type="entry name" value="P-loop containing nucleoside triphosphate hydrolases"/>
    <property type="match status" value="1"/>
</dbReference>
<dbReference type="VEuPathDB" id="TriTrypDB:TcBrA4_0054220"/>
<comment type="similarity">
    <text evidence="1">Belongs to the small GTPase superfamily. Arf family.</text>
</comment>
<dbReference type="Proteomes" id="UP000246121">
    <property type="component" value="Unassembled WGS sequence"/>
</dbReference>
<dbReference type="GO" id="GO:0046872">
    <property type="term" value="F:metal ion binding"/>
    <property type="evidence" value="ECO:0007669"/>
    <property type="project" value="UniProtKB-KW"/>
</dbReference>
<dbReference type="SMART" id="SM00177">
    <property type="entry name" value="ARF"/>
    <property type="match status" value="1"/>
</dbReference>
<organism evidence="6 7">
    <name type="scientific">Trypanosoma cruzi</name>
    <dbReference type="NCBI Taxonomy" id="5693"/>
    <lineage>
        <taxon>Eukaryota</taxon>
        <taxon>Discoba</taxon>
        <taxon>Euglenozoa</taxon>
        <taxon>Kinetoplastea</taxon>
        <taxon>Metakinetoplastina</taxon>
        <taxon>Trypanosomatida</taxon>
        <taxon>Trypanosomatidae</taxon>
        <taxon>Trypanosoma</taxon>
        <taxon>Schizotrypanum</taxon>
    </lineage>
</organism>
<dbReference type="VEuPathDB" id="TriTrypDB:TCDM_14519"/>
<dbReference type="InterPro" id="IPR027417">
    <property type="entry name" value="P-loop_NTPase"/>
</dbReference>
<dbReference type="AlphaFoldDB" id="A0A2V2UVW3"/>
<evidence type="ECO:0000256" key="1">
    <source>
        <dbReference type="ARBA" id="ARBA00010290"/>
    </source>
</evidence>
<dbReference type="GO" id="GO:0005525">
    <property type="term" value="F:GTP binding"/>
    <property type="evidence" value="ECO:0007669"/>
    <property type="project" value="UniProtKB-KW"/>
</dbReference>
<dbReference type="VEuPathDB" id="TriTrypDB:C4B63_72g107"/>
<protein>
    <submittedName>
        <fullName evidence="6">Putative ADP-ribosylation factor</fullName>
    </submittedName>
</protein>
<evidence type="ECO:0000313" key="6">
    <source>
        <dbReference type="EMBL" id="PWU88487.1"/>
    </source>
</evidence>
<keyword evidence="5" id="KW-0460">Magnesium</keyword>
<feature type="binding site" evidence="5">
    <location>
        <position position="48"/>
    </location>
    <ligand>
        <name>Mg(2+)</name>
        <dbReference type="ChEBI" id="CHEBI:18420"/>
    </ligand>
</feature>
<feature type="binding site" evidence="4">
    <location>
        <position position="76"/>
    </location>
    <ligand>
        <name>GTP</name>
        <dbReference type="ChEBI" id="CHEBI:37565"/>
    </ligand>
</feature>